<dbReference type="SUPFAM" id="SSF51556">
    <property type="entry name" value="Metallo-dependent hydrolases"/>
    <property type="match status" value="1"/>
</dbReference>
<evidence type="ECO:0000259" key="2">
    <source>
        <dbReference type="Pfam" id="PF01979"/>
    </source>
</evidence>
<proteinExistence type="predicted"/>
<dbReference type="Gene3D" id="2.30.40.10">
    <property type="entry name" value="Urease, subunit C, domain 1"/>
    <property type="match status" value="1"/>
</dbReference>
<evidence type="ECO:0000256" key="1">
    <source>
        <dbReference type="SAM" id="MobiDB-lite"/>
    </source>
</evidence>
<evidence type="ECO:0000313" key="3">
    <source>
        <dbReference type="EMBL" id="KAK7438867.1"/>
    </source>
</evidence>
<gene>
    <name evidence="3" type="ORF">VKT23_017793</name>
</gene>
<sequence>MTQWKDTPSPSQSASPFSTPLSSSESTSSWPWFPQTIKILAGKLFDPLTLEFLTSQCITVCKTSGIILDVKEYSPEDLEQISRSGDEVVDLGHLTVLPGFVDAHVHMFLHSYGETSWDDQLTKESLVERTIRATVHAKKTLMAGFTTVRDLGTEGAEDADISLRKCLSGPDPLIPGPRYFCANRAIVATGSYGPRSVIHMNREGIEGITGAEAADGVDGCIAAVRRQIGAGADWIKIYAEYRFRSRTSPVSPRTASQSIPTFNHNELRAMIDTAHACGVKIAAHSSLTSFRTLLDLGVDSIEHGSQSPLAKPGKPPTDTDLRDLMREFAWRSNKTIWVPTLSVLYKMVQFTGGKDPYVNSTWLEAQRLFRAALDAGMENIACGGDTGAFAHGENALELKLMVRLGAKWKKVLRWATLGGWELVRPMNWEEYKDGVGNDASRLGDNELKFGRVTRGWAADIVGLEGDIEKDFEGTIDRVNFVMKMGKVYKLDGREVV</sequence>
<evidence type="ECO:0000313" key="4">
    <source>
        <dbReference type="Proteomes" id="UP001498398"/>
    </source>
</evidence>
<keyword evidence="4" id="KW-1185">Reference proteome</keyword>
<organism evidence="3 4">
    <name type="scientific">Marasmiellus scandens</name>
    <dbReference type="NCBI Taxonomy" id="2682957"/>
    <lineage>
        <taxon>Eukaryota</taxon>
        <taxon>Fungi</taxon>
        <taxon>Dikarya</taxon>
        <taxon>Basidiomycota</taxon>
        <taxon>Agaricomycotina</taxon>
        <taxon>Agaricomycetes</taxon>
        <taxon>Agaricomycetidae</taxon>
        <taxon>Agaricales</taxon>
        <taxon>Marasmiineae</taxon>
        <taxon>Omphalotaceae</taxon>
        <taxon>Marasmiellus</taxon>
    </lineage>
</organism>
<dbReference type="Gene3D" id="3.20.20.140">
    <property type="entry name" value="Metal-dependent hydrolases"/>
    <property type="match status" value="1"/>
</dbReference>
<feature type="compositionally biased region" description="Polar residues" evidence="1">
    <location>
        <begin position="1"/>
        <end position="10"/>
    </location>
</feature>
<dbReference type="Proteomes" id="UP001498398">
    <property type="component" value="Unassembled WGS sequence"/>
</dbReference>
<dbReference type="EMBL" id="JBANRG010000076">
    <property type="protein sequence ID" value="KAK7438867.1"/>
    <property type="molecule type" value="Genomic_DNA"/>
</dbReference>
<feature type="compositionally biased region" description="Low complexity" evidence="1">
    <location>
        <begin position="11"/>
        <end position="29"/>
    </location>
</feature>
<reference evidence="3 4" key="1">
    <citation type="submission" date="2024-01" db="EMBL/GenBank/DDBJ databases">
        <title>A draft genome for the cacao thread blight pathogen Marasmiellus scandens.</title>
        <authorList>
            <person name="Baruah I.K."/>
            <person name="Leung J."/>
            <person name="Bukari Y."/>
            <person name="Amoako-Attah I."/>
            <person name="Meinhardt L.W."/>
            <person name="Bailey B.A."/>
            <person name="Cohen S.P."/>
        </authorList>
    </citation>
    <scope>NUCLEOTIDE SEQUENCE [LARGE SCALE GENOMIC DNA]</scope>
    <source>
        <strain evidence="3 4">GH-19</strain>
    </source>
</reference>
<accession>A0ABR1IT19</accession>
<dbReference type="InterPro" id="IPR006680">
    <property type="entry name" value="Amidohydro-rel"/>
</dbReference>
<name>A0ABR1IT19_9AGAR</name>
<dbReference type="InterPro" id="IPR032466">
    <property type="entry name" value="Metal_Hydrolase"/>
</dbReference>
<dbReference type="PANTHER" id="PTHR43135">
    <property type="entry name" value="ALPHA-D-RIBOSE 1-METHYLPHOSPHONATE 5-TRIPHOSPHATE DIPHOSPHATASE"/>
    <property type="match status" value="1"/>
</dbReference>
<dbReference type="SUPFAM" id="SSF51338">
    <property type="entry name" value="Composite domain of metallo-dependent hydrolases"/>
    <property type="match status" value="1"/>
</dbReference>
<dbReference type="InterPro" id="IPR051781">
    <property type="entry name" value="Metallo-dep_Hydrolase"/>
</dbReference>
<dbReference type="Pfam" id="PF01979">
    <property type="entry name" value="Amidohydro_1"/>
    <property type="match status" value="1"/>
</dbReference>
<comment type="caution">
    <text evidence="3">The sequence shown here is derived from an EMBL/GenBank/DDBJ whole genome shotgun (WGS) entry which is preliminary data.</text>
</comment>
<feature type="domain" description="Amidohydrolase-related" evidence="2">
    <location>
        <begin position="95"/>
        <end position="420"/>
    </location>
</feature>
<feature type="region of interest" description="Disordered" evidence="1">
    <location>
        <begin position="1"/>
        <end position="29"/>
    </location>
</feature>
<protein>
    <recommendedName>
        <fullName evidence="2">Amidohydrolase-related domain-containing protein</fullName>
    </recommendedName>
</protein>
<dbReference type="PANTHER" id="PTHR43135:SF3">
    <property type="entry name" value="ALPHA-D-RIBOSE 1-METHYLPHOSPHONATE 5-TRIPHOSPHATE DIPHOSPHATASE"/>
    <property type="match status" value="1"/>
</dbReference>
<dbReference type="InterPro" id="IPR011059">
    <property type="entry name" value="Metal-dep_hydrolase_composite"/>
</dbReference>